<dbReference type="AlphaFoldDB" id="A0A239EJ61"/>
<feature type="compositionally biased region" description="Pro residues" evidence="1">
    <location>
        <begin position="20"/>
        <end position="30"/>
    </location>
</feature>
<sequence length="243" mass="24867">MVGVSALVGAVLAGSSRSSGPPPDPAPSPAPSASERVLTGPLLNRTGAWLTVSDAASRVRVQTATLPGLLYRVSSAPGSGVAPVVVRRGGRVAVHLRATEGNGIDEVRIVLNRDVRWDIRLPAGAGEQQLDLGDGRVSRVDLGASGLAEVSLPDPDGTVSVTFTGGVGTAILATRTGAPFRIHLDQGAGSVLTPWVMNNGTPTGAVFQEAGWPLAADRYVVRAVAGMGSVVLRRSGPARPRTH</sequence>
<proteinExistence type="predicted"/>
<dbReference type="EMBL" id="FZNR01000015">
    <property type="protein sequence ID" value="SNS44686.1"/>
    <property type="molecule type" value="Genomic_DNA"/>
</dbReference>
<organism evidence="2 3">
    <name type="scientific">Actinoplanes regularis</name>
    <dbReference type="NCBI Taxonomy" id="52697"/>
    <lineage>
        <taxon>Bacteria</taxon>
        <taxon>Bacillati</taxon>
        <taxon>Actinomycetota</taxon>
        <taxon>Actinomycetes</taxon>
        <taxon>Micromonosporales</taxon>
        <taxon>Micromonosporaceae</taxon>
        <taxon>Actinoplanes</taxon>
    </lineage>
</organism>
<evidence type="ECO:0000256" key="1">
    <source>
        <dbReference type="SAM" id="MobiDB-lite"/>
    </source>
</evidence>
<reference evidence="2 3" key="1">
    <citation type="submission" date="2017-06" db="EMBL/GenBank/DDBJ databases">
        <authorList>
            <person name="Kim H.J."/>
            <person name="Triplett B.A."/>
        </authorList>
    </citation>
    <scope>NUCLEOTIDE SEQUENCE [LARGE SCALE GENOMIC DNA]</scope>
    <source>
        <strain evidence="2 3">DSM 43151</strain>
    </source>
</reference>
<gene>
    <name evidence="2" type="ORF">SAMN06264365_115212</name>
</gene>
<evidence type="ECO:0000313" key="3">
    <source>
        <dbReference type="Proteomes" id="UP000198415"/>
    </source>
</evidence>
<protein>
    <submittedName>
        <fullName evidence="2">Uncharacterized protein</fullName>
    </submittedName>
</protein>
<feature type="region of interest" description="Disordered" evidence="1">
    <location>
        <begin position="13"/>
        <end position="35"/>
    </location>
</feature>
<dbReference type="Proteomes" id="UP000198415">
    <property type="component" value="Unassembled WGS sequence"/>
</dbReference>
<accession>A0A239EJ61</accession>
<name>A0A239EJ61_9ACTN</name>
<keyword evidence="3" id="KW-1185">Reference proteome</keyword>
<evidence type="ECO:0000313" key="2">
    <source>
        <dbReference type="EMBL" id="SNS44686.1"/>
    </source>
</evidence>